<dbReference type="Gene3D" id="2.120.10.30">
    <property type="entry name" value="TolB, C-terminal domain"/>
    <property type="match status" value="1"/>
</dbReference>
<protein>
    <submittedName>
        <fullName evidence="2">Uncharacterized protein</fullName>
    </submittedName>
</protein>
<reference evidence="2 3" key="1">
    <citation type="journal article" date="2013" name="Biodegradation">
        <title>Quantitative proteomic analysis of ibuprofen-degrading Patulibacter sp. strain I11.</title>
        <authorList>
            <person name="Almeida B."/>
            <person name="Kjeldal H."/>
            <person name="Lolas I."/>
            <person name="Knudsen A.D."/>
            <person name="Carvalho G."/>
            <person name="Nielsen K.L."/>
            <person name="Barreto Crespo M.T."/>
            <person name="Stensballe A."/>
            <person name="Nielsen J.L."/>
        </authorList>
    </citation>
    <scope>NUCLEOTIDE SEQUENCE [LARGE SCALE GENOMIC DNA]</scope>
    <source>
        <strain evidence="2 3">I11</strain>
    </source>
</reference>
<dbReference type="Pfam" id="PF07676">
    <property type="entry name" value="PD40"/>
    <property type="match status" value="1"/>
</dbReference>
<dbReference type="SUPFAM" id="SSF82171">
    <property type="entry name" value="DPP6 N-terminal domain-like"/>
    <property type="match status" value="1"/>
</dbReference>
<keyword evidence="3" id="KW-1185">Reference proteome</keyword>
<gene>
    <name evidence="2" type="ORF">PAI11_09160</name>
</gene>
<organism evidence="2 3">
    <name type="scientific">Patulibacter medicamentivorans</name>
    <dbReference type="NCBI Taxonomy" id="1097667"/>
    <lineage>
        <taxon>Bacteria</taxon>
        <taxon>Bacillati</taxon>
        <taxon>Actinomycetota</taxon>
        <taxon>Thermoleophilia</taxon>
        <taxon>Solirubrobacterales</taxon>
        <taxon>Patulibacteraceae</taxon>
        <taxon>Patulibacter</taxon>
    </lineage>
</organism>
<feature type="chain" id="PRO_5003531982" evidence="1">
    <location>
        <begin position="28"/>
        <end position="374"/>
    </location>
</feature>
<dbReference type="AlphaFoldDB" id="H0E2A3"/>
<feature type="signal peptide" evidence="1">
    <location>
        <begin position="1"/>
        <end position="27"/>
    </location>
</feature>
<evidence type="ECO:0000313" key="3">
    <source>
        <dbReference type="Proteomes" id="UP000005143"/>
    </source>
</evidence>
<keyword evidence="1" id="KW-0732">Signal</keyword>
<dbReference type="InterPro" id="IPR011659">
    <property type="entry name" value="WD40"/>
</dbReference>
<dbReference type="EMBL" id="AGUD01000042">
    <property type="protein sequence ID" value="EHN12174.1"/>
    <property type="molecule type" value="Genomic_DNA"/>
</dbReference>
<comment type="caution">
    <text evidence="2">The sequence shown here is derived from an EMBL/GenBank/DDBJ whole genome shotgun (WGS) entry which is preliminary data.</text>
</comment>
<evidence type="ECO:0000256" key="1">
    <source>
        <dbReference type="SAM" id="SignalP"/>
    </source>
</evidence>
<sequence length="374" mass="38903">MVRRATVAILALASSAIVGGPPMVASAATAPVVVPASAAGPPAAIAWRSGRTVSVGAADGGARRPVARLASDRSTQLSLSADGRRLALAAGDRVWVVDLVSGTPARDLRLAVRFATALQWSPDGQRIAVVDERAVRVCEVGPSPTCARWARGPATEMGASWSPDGRRLAYVRKSATRAERRRGWGALVVGDGAAAQVVERFGEGDRSLTMPMPPIFGRAGLTWTSVDLRMRFGEMDGLARVRTRRLEAGGVRTLSTARPRSSYSVVVGEQADGSLLLLRQRLHATTTGYRIDRLDPTGAATSLGIAIGTFGGQEDVRVLGALTDGRVAISVRRSSRSRTTRLHLATPGRGLGGRVAGGDEVAVAAALPGNAGGL</sequence>
<proteinExistence type="predicted"/>
<evidence type="ECO:0000313" key="2">
    <source>
        <dbReference type="EMBL" id="EHN12174.1"/>
    </source>
</evidence>
<dbReference type="InterPro" id="IPR011042">
    <property type="entry name" value="6-blade_b-propeller_TolB-like"/>
</dbReference>
<accession>H0E2A3</accession>
<dbReference type="Proteomes" id="UP000005143">
    <property type="component" value="Unassembled WGS sequence"/>
</dbReference>
<name>H0E2A3_9ACTN</name>